<protein>
    <submittedName>
        <fullName evidence="3">DUF308 domain-containing protein</fullName>
    </submittedName>
</protein>
<keyword evidence="2" id="KW-1133">Transmembrane helix</keyword>
<dbReference type="Proteomes" id="UP000318521">
    <property type="component" value="Unassembled WGS sequence"/>
</dbReference>
<dbReference type="AlphaFoldDB" id="A0A553ZZ63"/>
<reference evidence="3 4" key="1">
    <citation type="submission" date="2019-07" db="EMBL/GenBank/DDBJ databases">
        <authorList>
            <person name="Park Y.J."/>
            <person name="Jeong S.E."/>
            <person name="Jung H.S."/>
        </authorList>
    </citation>
    <scope>NUCLEOTIDE SEQUENCE [LARGE SCALE GENOMIC DNA]</scope>
    <source>
        <strain evidence="4">P16(2019)</strain>
    </source>
</reference>
<proteinExistence type="predicted"/>
<accession>A0A553ZZ63</accession>
<dbReference type="InterPro" id="IPR055338">
    <property type="entry name" value="YqfX-like"/>
</dbReference>
<keyword evidence="2" id="KW-0472">Membrane</keyword>
<evidence type="ECO:0000313" key="4">
    <source>
        <dbReference type="Proteomes" id="UP000318521"/>
    </source>
</evidence>
<feature type="transmembrane region" description="Helical" evidence="2">
    <location>
        <begin position="122"/>
        <end position="140"/>
    </location>
</feature>
<keyword evidence="4" id="KW-1185">Reference proteome</keyword>
<evidence type="ECO:0000256" key="1">
    <source>
        <dbReference type="SAM" id="MobiDB-lite"/>
    </source>
</evidence>
<evidence type="ECO:0000256" key="2">
    <source>
        <dbReference type="SAM" id="Phobius"/>
    </source>
</evidence>
<comment type="caution">
    <text evidence="3">The sequence shown here is derived from an EMBL/GenBank/DDBJ whole genome shotgun (WGS) entry which is preliminary data.</text>
</comment>
<feature type="region of interest" description="Disordered" evidence="1">
    <location>
        <begin position="33"/>
        <end position="70"/>
    </location>
</feature>
<gene>
    <name evidence="3" type="ORF">FN960_10320</name>
</gene>
<sequence length="144" mass="15714">MTVKENQDQEPVRLVDPEDKSLTFLNTDVHKPEYGKREYNSGASADSFNEETANEFPAPQRMDYQETDDQEEASIDGLMKGKAMGIFALILSILSLFILPILLGAAGIVIGIVSRKGDAKTLGSWAIGIGAVSIIASLFFRSFI</sequence>
<organism evidence="3 4">
    <name type="scientific">Alkalicoccobacillus porphyridii</name>
    <dbReference type="NCBI Taxonomy" id="2597270"/>
    <lineage>
        <taxon>Bacteria</taxon>
        <taxon>Bacillati</taxon>
        <taxon>Bacillota</taxon>
        <taxon>Bacilli</taxon>
        <taxon>Bacillales</taxon>
        <taxon>Bacillaceae</taxon>
        <taxon>Alkalicoccobacillus</taxon>
    </lineage>
</organism>
<feature type="transmembrane region" description="Helical" evidence="2">
    <location>
        <begin position="86"/>
        <end position="110"/>
    </location>
</feature>
<dbReference type="PANTHER" id="PTHR40040:SF1">
    <property type="entry name" value="MEMBRANE PROTEIN"/>
    <property type="match status" value="1"/>
</dbReference>
<dbReference type="PANTHER" id="PTHR40040">
    <property type="entry name" value="SMALL HYDROPHOBIC PROTEIN-RELATED"/>
    <property type="match status" value="1"/>
</dbReference>
<dbReference type="EMBL" id="VLXZ01000005">
    <property type="protein sequence ID" value="TSB46732.1"/>
    <property type="molecule type" value="Genomic_DNA"/>
</dbReference>
<name>A0A553ZZ63_9BACI</name>
<evidence type="ECO:0000313" key="3">
    <source>
        <dbReference type="EMBL" id="TSB46732.1"/>
    </source>
</evidence>
<dbReference type="OrthoDB" id="2943217at2"/>
<dbReference type="RefSeq" id="WP_143848626.1">
    <property type="nucleotide sequence ID" value="NZ_VLXZ01000005.1"/>
</dbReference>
<keyword evidence="2" id="KW-0812">Transmembrane</keyword>